<dbReference type="Proteomes" id="UP001529510">
    <property type="component" value="Unassembled WGS sequence"/>
</dbReference>
<sequence length="58" mass="6445">GFSTEVVFNTTGSLPQTSLPPRLVQAGPSWVTLEWTRPNSCSVEEVVTYTLEMQDETK</sequence>
<organism evidence="1 2">
    <name type="scientific">Cirrhinus mrigala</name>
    <name type="common">Mrigala</name>
    <dbReference type="NCBI Taxonomy" id="683832"/>
    <lineage>
        <taxon>Eukaryota</taxon>
        <taxon>Metazoa</taxon>
        <taxon>Chordata</taxon>
        <taxon>Craniata</taxon>
        <taxon>Vertebrata</taxon>
        <taxon>Euteleostomi</taxon>
        <taxon>Actinopterygii</taxon>
        <taxon>Neopterygii</taxon>
        <taxon>Teleostei</taxon>
        <taxon>Ostariophysi</taxon>
        <taxon>Cypriniformes</taxon>
        <taxon>Cyprinidae</taxon>
        <taxon>Labeoninae</taxon>
        <taxon>Labeonini</taxon>
        <taxon>Cirrhinus</taxon>
    </lineage>
</organism>
<comment type="caution">
    <text evidence="1">The sequence shown here is derived from an EMBL/GenBank/DDBJ whole genome shotgun (WGS) entry which is preliminary data.</text>
</comment>
<protein>
    <recommendedName>
        <fullName evidence="3">Fibronectin type-III domain-containing protein</fullName>
    </recommendedName>
</protein>
<dbReference type="EMBL" id="JAMKFB020000024">
    <property type="protein sequence ID" value="KAL0156540.1"/>
    <property type="molecule type" value="Genomic_DNA"/>
</dbReference>
<dbReference type="InterPro" id="IPR036116">
    <property type="entry name" value="FN3_sf"/>
</dbReference>
<accession>A0ABD0N5G5</accession>
<evidence type="ECO:0000313" key="2">
    <source>
        <dbReference type="Proteomes" id="UP001529510"/>
    </source>
</evidence>
<name>A0ABD0N5G5_CIRMR</name>
<evidence type="ECO:0000313" key="1">
    <source>
        <dbReference type="EMBL" id="KAL0156540.1"/>
    </source>
</evidence>
<proteinExistence type="predicted"/>
<evidence type="ECO:0008006" key="3">
    <source>
        <dbReference type="Google" id="ProtNLM"/>
    </source>
</evidence>
<dbReference type="AlphaFoldDB" id="A0ABD0N5G5"/>
<dbReference type="InterPro" id="IPR013783">
    <property type="entry name" value="Ig-like_fold"/>
</dbReference>
<gene>
    <name evidence="1" type="ORF">M9458_047786</name>
</gene>
<reference evidence="1 2" key="1">
    <citation type="submission" date="2024-05" db="EMBL/GenBank/DDBJ databases">
        <title>Genome sequencing and assembly of Indian major carp, Cirrhinus mrigala (Hamilton, 1822).</title>
        <authorList>
            <person name="Mohindra V."/>
            <person name="Chowdhury L.M."/>
            <person name="Lal K."/>
            <person name="Jena J.K."/>
        </authorList>
    </citation>
    <scope>NUCLEOTIDE SEQUENCE [LARGE SCALE GENOMIC DNA]</scope>
    <source>
        <strain evidence="1">CM1030</strain>
        <tissue evidence="1">Blood</tissue>
    </source>
</reference>
<keyword evidence="2" id="KW-1185">Reference proteome</keyword>
<feature type="non-terminal residue" evidence="1">
    <location>
        <position position="1"/>
    </location>
</feature>
<dbReference type="Gene3D" id="2.60.40.10">
    <property type="entry name" value="Immunoglobulins"/>
    <property type="match status" value="1"/>
</dbReference>
<feature type="non-terminal residue" evidence="1">
    <location>
        <position position="58"/>
    </location>
</feature>
<dbReference type="SUPFAM" id="SSF49265">
    <property type="entry name" value="Fibronectin type III"/>
    <property type="match status" value="1"/>
</dbReference>